<gene>
    <name evidence="4" type="ORF">SDC9_198221</name>
</gene>
<dbReference type="InterPro" id="IPR040372">
    <property type="entry name" value="YaeB-like"/>
</dbReference>
<name>A0A645IHJ8_9ZZZZ</name>
<protein>
    <recommendedName>
        <fullName evidence="3">TsaA-like domain-containing protein</fullName>
    </recommendedName>
</protein>
<dbReference type="InterPro" id="IPR036414">
    <property type="entry name" value="YaeB_N_sf"/>
</dbReference>
<dbReference type="InterPro" id="IPR036413">
    <property type="entry name" value="YaeB-like_sf"/>
</dbReference>
<dbReference type="PROSITE" id="PS01318">
    <property type="entry name" value="TSAA_1"/>
    <property type="match status" value="1"/>
</dbReference>
<dbReference type="AlphaFoldDB" id="A0A645IHJ8"/>
<proteinExistence type="inferred from homology"/>
<feature type="domain" description="TsaA-like" evidence="3">
    <location>
        <begin position="1"/>
        <end position="125"/>
    </location>
</feature>
<dbReference type="PANTHER" id="PTHR12818:SF0">
    <property type="entry name" value="TRNA (ADENINE(37)-N6)-METHYLTRANSFERASE"/>
    <property type="match status" value="1"/>
</dbReference>
<organism evidence="4">
    <name type="scientific">bioreactor metagenome</name>
    <dbReference type="NCBI Taxonomy" id="1076179"/>
    <lineage>
        <taxon>unclassified sequences</taxon>
        <taxon>metagenomes</taxon>
        <taxon>ecological metagenomes</taxon>
    </lineage>
</organism>
<dbReference type="SUPFAM" id="SSF118196">
    <property type="entry name" value="YaeB-like"/>
    <property type="match status" value="1"/>
</dbReference>
<dbReference type="EMBL" id="VSSQ01114913">
    <property type="protein sequence ID" value="MPN50590.1"/>
    <property type="molecule type" value="Genomic_DNA"/>
</dbReference>
<evidence type="ECO:0000259" key="3">
    <source>
        <dbReference type="PROSITE" id="PS51668"/>
    </source>
</evidence>
<dbReference type="Gene3D" id="2.40.30.70">
    <property type="entry name" value="YaeB-like"/>
    <property type="match status" value="1"/>
</dbReference>
<sequence>MKKIGTIKADEAGMRLELEKSYAPALAGIDGFSHINVLWWFSESDGIRAGNRLTERSPYKNSPSVMGVFATRSPKRPNPLALSCAEVTYVDRAQSIIGLAYIDAYDGTPVLDIKPYTPSLDRVENPSVPSWCAHWPKSFEESGNFDWESEFNF</sequence>
<evidence type="ECO:0000256" key="2">
    <source>
        <dbReference type="ARBA" id="ARBA00033753"/>
    </source>
</evidence>
<dbReference type="PROSITE" id="PS51668">
    <property type="entry name" value="TSAA_2"/>
    <property type="match status" value="1"/>
</dbReference>
<reference evidence="4" key="1">
    <citation type="submission" date="2019-08" db="EMBL/GenBank/DDBJ databases">
        <authorList>
            <person name="Kucharzyk K."/>
            <person name="Murdoch R.W."/>
            <person name="Higgins S."/>
            <person name="Loffler F."/>
        </authorList>
    </citation>
    <scope>NUCLEOTIDE SEQUENCE</scope>
</reference>
<keyword evidence="1" id="KW-0949">S-adenosyl-L-methionine</keyword>
<evidence type="ECO:0000256" key="1">
    <source>
        <dbReference type="ARBA" id="ARBA00022691"/>
    </source>
</evidence>
<comment type="caution">
    <text evidence="4">The sequence shown here is derived from an EMBL/GenBank/DDBJ whole genome shotgun (WGS) entry which is preliminary data.</text>
</comment>
<dbReference type="InterPro" id="IPR023368">
    <property type="entry name" value="UPF0066_cons_site"/>
</dbReference>
<comment type="similarity">
    <text evidence="2">Belongs to the tRNA methyltransferase O family.</text>
</comment>
<dbReference type="Pfam" id="PF01980">
    <property type="entry name" value="TrmO_N"/>
    <property type="match status" value="1"/>
</dbReference>
<dbReference type="CDD" id="cd09281">
    <property type="entry name" value="UPF0066"/>
    <property type="match status" value="1"/>
</dbReference>
<dbReference type="InterPro" id="IPR023370">
    <property type="entry name" value="TrmO-like_N"/>
</dbReference>
<accession>A0A645IHJ8</accession>
<evidence type="ECO:0000313" key="4">
    <source>
        <dbReference type="EMBL" id="MPN50590.1"/>
    </source>
</evidence>
<dbReference type="PANTHER" id="PTHR12818">
    <property type="entry name" value="TRNA (ADENINE(37)-N6)-METHYLTRANSFERASE"/>
    <property type="match status" value="1"/>
</dbReference>